<evidence type="ECO:0000259" key="6">
    <source>
        <dbReference type="PROSITE" id="PS50109"/>
    </source>
</evidence>
<dbReference type="RefSeq" id="WP_073323622.1">
    <property type="nucleotide sequence ID" value="NZ_FQWD01000004.1"/>
</dbReference>
<feature type="transmembrane region" description="Helical" evidence="5">
    <location>
        <begin position="7"/>
        <end position="28"/>
    </location>
</feature>
<keyword evidence="4" id="KW-0175">Coiled coil</keyword>
<dbReference type="GO" id="GO:0000155">
    <property type="term" value="F:phosphorelay sensor kinase activity"/>
    <property type="evidence" value="ECO:0007669"/>
    <property type="project" value="InterPro"/>
</dbReference>
<dbReference type="PROSITE" id="PS50109">
    <property type="entry name" value="HIS_KIN"/>
    <property type="match status" value="1"/>
</dbReference>
<dbReference type="Proteomes" id="UP000184520">
    <property type="component" value="Unassembled WGS sequence"/>
</dbReference>
<evidence type="ECO:0000256" key="5">
    <source>
        <dbReference type="SAM" id="Phobius"/>
    </source>
</evidence>
<keyword evidence="8" id="KW-1185">Reference proteome</keyword>
<feature type="domain" description="Histidine kinase" evidence="6">
    <location>
        <begin position="324"/>
        <end position="411"/>
    </location>
</feature>
<feature type="transmembrane region" description="Helical" evidence="5">
    <location>
        <begin position="125"/>
        <end position="147"/>
    </location>
</feature>
<dbReference type="InterPro" id="IPR036890">
    <property type="entry name" value="HATPase_C_sf"/>
</dbReference>
<dbReference type="SUPFAM" id="SSF55874">
    <property type="entry name" value="ATPase domain of HSP90 chaperone/DNA topoisomerase II/histidine kinase"/>
    <property type="match status" value="1"/>
</dbReference>
<dbReference type="Gene3D" id="1.20.5.1930">
    <property type="match status" value="1"/>
</dbReference>
<dbReference type="InterPro" id="IPR050482">
    <property type="entry name" value="Sensor_HK_TwoCompSys"/>
</dbReference>
<dbReference type="GO" id="GO:0016020">
    <property type="term" value="C:membrane"/>
    <property type="evidence" value="ECO:0007669"/>
    <property type="project" value="InterPro"/>
</dbReference>
<accession>A0A1M5M3F4</accession>
<gene>
    <name evidence="7" type="ORF">SAMN05216361_2887</name>
</gene>
<dbReference type="InterPro" id="IPR003594">
    <property type="entry name" value="HATPase_dom"/>
</dbReference>
<dbReference type="InterPro" id="IPR005467">
    <property type="entry name" value="His_kinase_dom"/>
</dbReference>
<evidence type="ECO:0000256" key="4">
    <source>
        <dbReference type="SAM" id="Coils"/>
    </source>
</evidence>
<dbReference type="Pfam" id="PF07730">
    <property type="entry name" value="HisKA_3"/>
    <property type="match status" value="1"/>
</dbReference>
<dbReference type="Gene3D" id="3.30.565.10">
    <property type="entry name" value="Histidine kinase-like ATPase, C-terminal domain"/>
    <property type="match status" value="1"/>
</dbReference>
<keyword evidence="5" id="KW-0472">Membrane</keyword>
<keyword evidence="5" id="KW-0812">Transmembrane</keyword>
<proteinExistence type="predicted"/>
<dbReference type="Gene3D" id="6.10.340.10">
    <property type="match status" value="1"/>
</dbReference>
<reference evidence="8" key="1">
    <citation type="submission" date="2016-11" db="EMBL/GenBank/DDBJ databases">
        <authorList>
            <person name="Varghese N."/>
            <person name="Submissions S."/>
        </authorList>
    </citation>
    <scope>NUCLEOTIDE SEQUENCE [LARGE SCALE GENOMIC DNA]</scope>
    <source>
        <strain evidence="8">CGMCC 1.8995</strain>
    </source>
</reference>
<dbReference type="CDD" id="cd16917">
    <property type="entry name" value="HATPase_UhpB-NarQ-NarX-like"/>
    <property type="match status" value="1"/>
</dbReference>
<evidence type="ECO:0000256" key="3">
    <source>
        <dbReference type="ARBA" id="ARBA00023012"/>
    </source>
</evidence>
<dbReference type="OrthoDB" id="9797605at2"/>
<keyword evidence="1" id="KW-0808">Transferase</keyword>
<sequence length="422" mass="47096">MLASNRITLTVVMIFTGVFSVLSVVMFMQARADVQKEGRAAFSQAQTLAASDISLETLKLLLQSNRDLVLLSEPPTPHSAQLPSWSFNHIFTPIPPQAVQHALSGETLWIAANADAELDEIATTVIQVLSIFFVALLVTLFSLRYAVNSRLRPLAKLCDGLDSMTTGHYQYSGDATDIAEIQTLIDHYNSLTQSLQHKENQVVSLRKRVAAIQEQERQSLARELHDNLGQLITGITVQTYMLSQQREHPEFVAKACEQIQQQCNAVHQGMKEVTSQLYPVFLHRLGLVRSIHQVVQSWQDIHPVNVSWQEDCAPFEANLERDTQVYRIVQEALNNIAKHAQADQVDIHLSTDADDLLMTIRDNGTGFTPDSNHRGLGLESMQERTKLANGSLFIDSSDNGTSLSLRVPVTKEPEHNHAHIAR</sequence>
<dbReference type="Pfam" id="PF02518">
    <property type="entry name" value="HATPase_c"/>
    <property type="match status" value="1"/>
</dbReference>
<dbReference type="GO" id="GO:0046983">
    <property type="term" value="F:protein dimerization activity"/>
    <property type="evidence" value="ECO:0007669"/>
    <property type="project" value="InterPro"/>
</dbReference>
<dbReference type="InterPro" id="IPR011712">
    <property type="entry name" value="Sig_transdc_His_kin_sub3_dim/P"/>
</dbReference>
<evidence type="ECO:0000256" key="2">
    <source>
        <dbReference type="ARBA" id="ARBA00022777"/>
    </source>
</evidence>
<keyword evidence="2 7" id="KW-0418">Kinase</keyword>
<dbReference type="EMBL" id="FQWD01000004">
    <property type="protein sequence ID" value="SHG71760.1"/>
    <property type="molecule type" value="Genomic_DNA"/>
</dbReference>
<evidence type="ECO:0000313" key="8">
    <source>
        <dbReference type="Proteomes" id="UP000184520"/>
    </source>
</evidence>
<dbReference type="AlphaFoldDB" id="A0A1M5M3F4"/>
<feature type="coiled-coil region" evidence="4">
    <location>
        <begin position="188"/>
        <end position="215"/>
    </location>
</feature>
<keyword evidence="5" id="KW-1133">Transmembrane helix</keyword>
<evidence type="ECO:0000313" key="7">
    <source>
        <dbReference type="EMBL" id="SHG71760.1"/>
    </source>
</evidence>
<dbReference type="SMART" id="SM00387">
    <property type="entry name" value="HATPase_c"/>
    <property type="match status" value="1"/>
</dbReference>
<name>A0A1M5M3F4_9ALTE</name>
<dbReference type="PANTHER" id="PTHR24421">
    <property type="entry name" value="NITRATE/NITRITE SENSOR PROTEIN NARX-RELATED"/>
    <property type="match status" value="1"/>
</dbReference>
<protein>
    <submittedName>
        <fullName evidence="7">Two-component system, NarL family, sensor histidine kinase UhpB</fullName>
    </submittedName>
</protein>
<evidence type="ECO:0000256" key="1">
    <source>
        <dbReference type="ARBA" id="ARBA00022679"/>
    </source>
</evidence>
<dbReference type="PANTHER" id="PTHR24421:SF58">
    <property type="entry name" value="SIGNAL TRANSDUCTION HISTIDINE-PROTEIN KINASE_PHOSPHATASE UHPB"/>
    <property type="match status" value="1"/>
</dbReference>
<dbReference type="STRING" id="634436.SAMN05216361_2887"/>
<organism evidence="7 8">
    <name type="scientific">Marisediminitalea aggregata</name>
    <dbReference type="NCBI Taxonomy" id="634436"/>
    <lineage>
        <taxon>Bacteria</taxon>
        <taxon>Pseudomonadati</taxon>
        <taxon>Pseudomonadota</taxon>
        <taxon>Gammaproteobacteria</taxon>
        <taxon>Alteromonadales</taxon>
        <taxon>Alteromonadaceae</taxon>
        <taxon>Marisediminitalea</taxon>
    </lineage>
</organism>
<keyword evidence="3" id="KW-0902">Two-component regulatory system</keyword>